<evidence type="ECO:0000313" key="9">
    <source>
        <dbReference type="Proteomes" id="UP000198584"/>
    </source>
</evidence>
<accession>A0A1H4HFQ2</accession>
<keyword evidence="2 6" id="KW-0805">Transcription regulation</keyword>
<dbReference type="HAMAP" id="MF_02064">
    <property type="entry name" value="Sigma70_SigI"/>
    <property type="match status" value="1"/>
</dbReference>
<reference evidence="8 9" key="1">
    <citation type="submission" date="2016-10" db="EMBL/GenBank/DDBJ databases">
        <authorList>
            <person name="de Groot N.N."/>
        </authorList>
    </citation>
    <scope>NUCLEOTIDE SEQUENCE [LARGE SCALE GENOMIC DNA]</scope>
    <source>
        <strain evidence="8 9">CCM7597</strain>
    </source>
</reference>
<gene>
    <name evidence="6" type="primary">sigI</name>
    <name evidence="8" type="ORF">SAMN05421743_1283</name>
</gene>
<feature type="domain" description="RNA polymerase sigma-70 region 2" evidence="7">
    <location>
        <begin position="33"/>
        <end position="103"/>
    </location>
</feature>
<evidence type="ECO:0000256" key="4">
    <source>
        <dbReference type="ARBA" id="ARBA00023125"/>
    </source>
</evidence>
<dbReference type="SUPFAM" id="SSF88946">
    <property type="entry name" value="Sigma2 domain of RNA polymerase sigma factors"/>
    <property type="match status" value="1"/>
</dbReference>
<keyword evidence="1 6" id="KW-0963">Cytoplasm</keyword>
<feature type="short sequence motif" description="Polymerase core binding" evidence="6">
    <location>
        <begin position="58"/>
        <end position="71"/>
    </location>
</feature>
<evidence type="ECO:0000313" key="8">
    <source>
        <dbReference type="EMBL" id="SEB20456.1"/>
    </source>
</evidence>
<dbReference type="GO" id="GO:0003677">
    <property type="term" value="F:DNA binding"/>
    <property type="evidence" value="ECO:0007669"/>
    <property type="project" value="UniProtKB-UniRule"/>
</dbReference>
<dbReference type="PANTHER" id="PTHR30385">
    <property type="entry name" value="SIGMA FACTOR F FLAGELLAR"/>
    <property type="match status" value="1"/>
</dbReference>
<organism evidence="8 9">
    <name type="scientific">Thalassobacillus cyri</name>
    <dbReference type="NCBI Taxonomy" id="571932"/>
    <lineage>
        <taxon>Bacteria</taxon>
        <taxon>Bacillati</taxon>
        <taxon>Bacillota</taxon>
        <taxon>Bacilli</taxon>
        <taxon>Bacillales</taxon>
        <taxon>Bacillaceae</taxon>
        <taxon>Thalassobacillus</taxon>
    </lineage>
</organism>
<dbReference type="GO" id="GO:0006352">
    <property type="term" value="P:DNA-templated transcription initiation"/>
    <property type="evidence" value="ECO:0007669"/>
    <property type="project" value="UniProtKB-UniRule"/>
</dbReference>
<evidence type="ECO:0000256" key="6">
    <source>
        <dbReference type="HAMAP-Rule" id="MF_02064"/>
    </source>
</evidence>
<evidence type="ECO:0000256" key="5">
    <source>
        <dbReference type="ARBA" id="ARBA00023163"/>
    </source>
</evidence>
<dbReference type="Pfam" id="PF04542">
    <property type="entry name" value="Sigma70_r2"/>
    <property type="match status" value="1"/>
</dbReference>
<comment type="activity regulation">
    <text evidence="6">Negatively regulated by the anti-sigma-I factor RsgI.</text>
</comment>
<feature type="DNA-binding region" description="H-T-H motif" evidence="6">
    <location>
        <begin position="202"/>
        <end position="221"/>
    </location>
</feature>
<keyword evidence="3 6" id="KW-0731">Sigma factor</keyword>
<protein>
    <recommendedName>
        <fullName evidence="6">RNA polymerase sigma factor SigI</fullName>
    </recommendedName>
</protein>
<dbReference type="NCBIfam" id="NF006172">
    <property type="entry name" value="PRK08311.1-3"/>
    <property type="match status" value="1"/>
</dbReference>
<dbReference type="GO" id="GO:0005737">
    <property type="term" value="C:cytoplasm"/>
    <property type="evidence" value="ECO:0007669"/>
    <property type="project" value="UniProtKB-SubCell"/>
</dbReference>
<keyword evidence="9" id="KW-1185">Reference proteome</keyword>
<comment type="function">
    <text evidence="6">Sigma factors are initiation factors that promote the attachment of RNA polymerase to specific initiation sites and are then released.</text>
</comment>
<dbReference type="NCBIfam" id="TIGR02895">
    <property type="entry name" value="spore_sigI"/>
    <property type="match status" value="1"/>
</dbReference>
<dbReference type="PANTHER" id="PTHR30385:SF6">
    <property type="entry name" value="RNA POLYMERASE SIGMA FACTOR SIGI"/>
    <property type="match status" value="1"/>
</dbReference>
<dbReference type="InterPro" id="IPR013325">
    <property type="entry name" value="RNA_pol_sigma_r2"/>
</dbReference>
<dbReference type="InterPro" id="IPR014244">
    <property type="entry name" value="RNA_pol_sigma-I"/>
</dbReference>
<dbReference type="NCBIfam" id="NF006175">
    <property type="entry name" value="PRK08311.2-3"/>
    <property type="match status" value="1"/>
</dbReference>
<dbReference type="AlphaFoldDB" id="A0A1H4HFQ2"/>
<evidence type="ECO:0000256" key="1">
    <source>
        <dbReference type="ARBA" id="ARBA00022490"/>
    </source>
</evidence>
<dbReference type="RefSeq" id="WP_093046871.1">
    <property type="nucleotide sequence ID" value="NZ_FNQR01000028.1"/>
</dbReference>
<evidence type="ECO:0000259" key="7">
    <source>
        <dbReference type="Pfam" id="PF04542"/>
    </source>
</evidence>
<name>A0A1H4HFQ2_9BACI</name>
<evidence type="ECO:0000256" key="3">
    <source>
        <dbReference type="ARBA" id="ARBA00023082"/>
    </source>
</evidence>
<keyword evidence="5 6" id="KW-0804">Transcription</keyword>
<comment type="subcellular location">
    <subcellularLocation>
        <location evidence="6">Cytoplasm</location>
    </subcellularLocation>
</comment>
<sequence>MIRSLFYKKTDTSLNEQVTLAQAGDEEIRNHLLKQYQPFIAKNVSEVCKRYIDQNRDDEFSIGLMAFNEAIDSFSSSRGSSFLSFARLVIKRKVIDFIRNEQRHLMAASLDEDYENDEQMENPSEITAAKEQYERQTEAWYRREEIKDFQIKLKQYKLSFKELTDVSPQHRDARESAIRVARLIYEDEALREKVLKKGRLPIKDLVDRVDVSKKTLERNRKFILAMVIILSEEYVYLQDYIKGVGL</sequence>
<comment type="subunit">
    <text evidence="6">Interacts with RsgI.</text>
</comment>
<keyword evidence="6" id="KW-0346">Stress response</keyword>
<dbReference type="Gene3D" id="1.10.1740.10">
    <property type="match status" value="1"/>
</dbReference>
<dbReference type="PIRSF" id="PIRSF038953">
    <property type="entry name" value="SigI"/>
    <property type="match status" value="1"/>
</dbReference>
<dbReference type="STRING" id="571932.SAMN05421743_1283"/>
<keyword evidence="4 6" id="KW-0238">DNA-binding</keyword>
<dbReference type="InterPro" id="IPR007627">
    <property type="entry name" value="RNA_pol_sigma70_r2"/>
</dbReference>
<comment type="similarity">
    <text evidence="6">Belongs to the sigma-70 factor family. SigI subfamily.</text>
</comment>
<dbReference type="GO" id="GO:0016987">
    <property type="term" value="F:sigma factor activity"/>
    <property type="evidence" value="ECO:0007669"/>
    <property type="project" value="UniProtKB-UniRule"/>
</dbReference>
<dbReference type="Proteomes" id="UP000198584">
    <property type="component" value="Unassembled WGS sequence"/>
</dbReference>
<proteinExistence type="inferred from homology"/>
<dbReference type="OrthoDB" id="3190733at2"/>
<dbReference type="EMBL" id="FNQR01000028">
    <property type="protein sequence ID" value="SEB20456.1"/>
    <property type="molecule type" value="Genomic_DNA"/>
</dbReference>
<evidence type="ECO:0000256" key="2">
    <source>
        <dbReference type="ARBA" id="ARBA00023015"/>
    </source>
</evidence>